<dbReference type="PANTHER" id="PTHR33198:SF19">
    <property type="entry name" value="CCHC-TYPE DOMAIN-CONTAINING PROTEIN"/>
    <property type="match status" value="1"/>
</dbReference>
<dbReference type="GO" id="GO:0008270">
    <property type="term" value="F:zinc ion binding"/>
    <property type="evidence" value="ECO:0007669"/>
    <property type="project" value="UniProtKB-KW"/>
</dbReference>
<keyword evidence="4" id="KW-1185">Reference proteome</keyword>
<dbReference type="InterPro" id="IPR001878">
    <property type="entry name" value="Znf_CCHC"/>
</dbReference>
<organism evidence="3 4">
    <name type="scientific">Phaedon cochleariae</name>
    <name type="common">Mustard beetle</name>
    <dbReference type="NCBI Taxonomy" id="80249"/>
    <lineage>
        <taxon>Eukaryota</taxon>
        <taxon>Metazoa</taxon>
        <taxon>Ecdysozoa</taxon>
        <taxon>Arthropoda</taxon>
        <taxon>Hexapoda</taxon>
        <taxon>Insecta</taxon>
        <taxon>Pterygota</taxon>
        <taxon>Neoptera</taxon>
        <taxon>Endopterygota</taxon>
        <taxon>Coleoptera</taxon>
        <taxon>Polyphaga</taxon>
        <taxon>Cucujiformia</taxon>
        <taxon>Chrysomeloidea</taxon>
        <taxon>Chrysomelidae</taxon>
        <taxon>Chrysomelinae</taxon>
        <taxon>Chrysomelini</taxon>
        <taxon>Phaedon</taxon>
    </lineage>
</organism>
<dbReference type="GO" id="GO:0003676">
    <property type="term" value="F:nucleic acid binding"/>
    <property type="evidence" value="ECO:0007669"/>
    <property type="project" value="InterPro"/>
</dbReference>
<evidence type="ECO:0000259" key="2">
    <source>
        <dbReference type="PROSITE" id="PS50158"/>
    </source>
</evidence>
<dbReference type="PROSITE" id="PS50158">
    <property type="entry name" value="ZF_CCHC"/>
    <property type="match status" value="1"/>
</dbReference>
<proteinExistence type="predicted"/>
<keyword evidence="1" id="KW-0862">Zinc</keyword>
<protein>
    <recommendedName>
        <fullName evidence="2">CCHC-type domain-containing protein</fullName>
    </recommendedName>
</protein>
<dbReference type="Proteomes" id="UP001153737">
    <property type="component" value="Chromosome 11"/>
</dbReference>
<dbReference type="Gene3D" id="4.10.60.10">
    <property type="entry name" value="Zinc finger, CCHC-type"/>
    <property type="match status" value="1"/>
</dbReference>
<accession>A0A9N9SF82</accession>
<keyword evidence="1" id="KW-0479">Metal-binding</keyword>
<feature type="domain" description="CCHC-type" evidence="2">
    <location>
        <begin position="234"/>
        <end position="250"/>
    </location>
</feature>
<evidence type="ECO:0000313" key="3">
    <source>
        <dbReference type="EMBL" id="CAG9814840.1"/>
    </source>
</evidence>
<dbReference type="EMBL" id="OU896717">
    <property type="protein sequence ID" value="CAG9814840.1"/>
    <property type="molecule type" value="Genomic_DNA"/>
</dbReference>
<name>A0A9N9SF82_PHACE</name>
<evidence type="ECO:0000313" key="4">
    <source>
        <dbReference type="Proteomes" id="UP001153737"/>
    </source>
</evidence>
<dbReference type="PANTHER" id="PTHR33198">
    <property type="entry name" value="ANK_REP_REGION DOMAIN-CONTAINING PROTEIN-RELATED"/>
    <property type="match status" value="1"/>
</dbReference>
<dbReference type="InterPro" id="IPR036875">
    <property type="entry name" value="Znf_CCHC_sf"/>
</dbReference>
<reference evidence="3" key="2">
    <citation type="submission" date="2022-10" db="EMBL/GenBank/DDBJ databases">
        <authorList>
            <consortium name="ENA_rothamsted_submissions"/>
            <consortium name="culmorum"/>
            <person name="King R."/>
        </authorList>
    </citation>
    <scope>NUCLEOTIDE SEQUENCE</scope>
</reference>
<keyword evidence="1" id="KW-0863">Zinc-finger</keyword>
<evidence type="ECO:0000256" key="1">
    <source>
        <dbReference type="PROSITE-ProRule" id="PRU00047"/>
    </source>
</evidence>
<sequence>MAMIGSIEAFKGQAEEFESYLERMEHLFDVNEVPDAKKVSMLITLAGSSVYNTMKNLVAPRKPAELTYVQMTDLLRKHYAPPVSEISERFVFNRCNQRLDQSIAEYIVELRKVASTCNFGGQFLDEALRDRFVCGVNSENIQKKLLSEAVLTFPRACSLAQGCELADKQVKMLANASPINFVQKHKQHVTKNQSYRQRIKHQPDAVVKAEVDTTCSKCGRIHLKEKKCPAARWRCYACSKFGHVTRLCPSKADVVMMDTMKSIVIY</sequence>
<dbReference type="AlphaFoldDB" id="A0A9N9SF82"/>
<dbReference type="SUPFAM" id="SSF57756">
    <property type="entry name" value="Retrovirus zinc finger-like domains"/>
    <property type="match status" value="1"/>
</dbReference>
<gene>
    <name evidence="3" type="ORF">PHAECO_LOCUS2786</name>
</gene>
<dbReference type="OrthoDB" id="6778909at2759"/>
<reference evidence="3" key="1">
    <citation type="submission" date="2022-01" db="EMBL/GenBank/DDBJ databases">
        <authorList>
            <person name="King R."/>
        </authorList>
    </citation>
    <scope>NUCLEOTIDE SEQUENCE</scope>
</reference>